<protein>
    <recommendedName>
        <fullName evidence="2">Methyltransferase type 11 domain-containing protein</fullName>
    </recommendedName>
</protein>
<sequence length="248" mass="28055">AVRPEETLLDVGCGPGKLLYRVRGRVRRSVGLDLSAEALRAARTAFQQRQAGPGDAQASFVLGDGRRLPFREASFDSIICTETLEHVADDGAVLSELARILKPGGRLAVSVPDTLPEVIQRRLAPWSGCWPGGHLRIYGRRTILQRIERAGLRPYLKRWRHSLEGIYWILLYMIDSSPWLQTWADRKLKDWRQRLKRKPYSLFYHFFDDVGNRFLPKSAVIYARKPPPTSSHSASARAFSSGIPGARH</sequence>
<dbReference type="AlphaFoldDB" id="X0WGG0"/>
<evidence type="ECO:0000256" key="1">
    <source>
        <dbReference type="SAM" id="MobiDB-lite"/>
    </source>
</evidence>
<dbReference type="SUPFAM" id="SSF53335">
    <property type="entry name" value="S-adenosyl-L-methionine-dependent methyltransferases"/>
    <property type="match status" value="1"/>
</dbReference>
<organism evidence="3">
    <name type="scientific">marine sediment metagenome</name>
    <dbReference type="NCBI Taxonomy" id="412755"/>
    <lineage>
        <taxon>unclassified sequences</taxon>
        <taxon>metagenomes</taxon>
        <taxon>ecological metagenomes</taxon>
    </lineage>
</organism>
<dbReference type="Pfam" id="PF08241">
    <property type="entry name" value="Methyltransf_11"/>
    <property type="match status" value="1"/>
</dbReference>
<dbReference type="PANTHER" id="PTHR42912">
    <property type="entry name" value="METHYLTRANSFERASE"/>
    <property type="match status" value="1"/>
</dbReference>
<feature type="region of interest" description="Disordered" evidence="1">
    <location>
        <begin position="226"/>
        <end position="248"/>
    </location>
</feature>
<gene>
    <name evidence="3" type="ORF">S01H1_66340</name>
</gene>
<comment type="caution">
    <text evidence="3">The sequence shown here is derived from an EMBL/GenBank/DDBJ whole genome shotgun (WGS) entry which is preliminary data.</text>
</comment>
<dbReference type="EMBL" id="BARS01043860">
    <property type="protein sequence ID" value="GAG30014.1"/>
    <property type="molecule type" value="Genomic_DNA"/>
</dbReference>
<evidence type="ECO:0000313" key="3">
    <source>
        <dbReference type="EMBL" id="GAG30014.1"/>
    </source>
</evidence>
<dbReference type="InterPro" id="IPR013216">
    <property type="entry name" value="Methyltransf_11"/>
</dbReference>
<name>X0WGG0_9ZZZZ</name>
<proteinExistence type="predicted"/>
<feature type="non-terminal residue" evidence="3">
    <location>
        <position position="1"/>
    </location>
</feature>
<accession>X0WGG0</accession>
<dbReference type="Gene3D" id="3.40.50.150">
    <property type="entry name" value="Vaccinia Virus protein VP39"/>
    <property type="match status" value="1"/>
</dbReference>
<dbReference type="GO" id="GO:0008757">
    <property type="term" value="F:S-adenosylmethionine-dependent methyltransferase activity"/>
    <property type="evidence" value="ECO:0007669"/>
    <property type="project" value="InterPro"/>
</dbReference>
<feature type="domain" description="Methyltransferase type 11" evidence="2">
    <location>
        <begin position="9"/>
        <end position="108"/>
    </location>
</feature>
<dbReference type="InterPro" id="IPR029063">
    <property type="entry name" value="SAM-dependent_MTases_sf"/>
</dbReference>
<dbReference type="InterPro" id="IPR050508">
    <property type="entry name" value="Methyltransf_Superfamily"/>
</dbReference>
<reference evidence="3" key="1">
    <citation type="journal article" date="2014" name="Front. Microbiol.">
        <title>High frequency of phylogenetically diverse reductive dehalogenase-homologous genes in deep subseafloor sedimentary metagenomes.</title>
        <authorList>
            <person name="Kawai M."/>
            <person name="Futagami T."/>
            <person name="Toyoda A."/>
            <person name="Takaki Y."/>
            <person name="Nishi S."/>
            <person name="Hori S."/>
            <person name="Arai W."/>
            <person name="Tsubouchi T."/>
            <person name="Morono Y."/>
            <person name="Uchiyama I."/>
            <person name="Ito T."/>
            <person name="Fujiyama A."/>
            <person name="Inagaki F."/>
            <person name="Takami H."/>
        </authorList>
    </citation>
    <scope>NUCLEOTIDE SEQUENCE</scope>
    <source>
        <strain evidence="3">Expedition CK06-06</strain>
    </source>
</reference>
<evidence type="ECO:0000259" key="2">
    <source>
        <dbReference type="Pfam" id="PF08241"/>
    </source>
</evidence>
<feature type="compositionally biased region" description="Low complexity" evidence="1">
    <location>
        <begin position="230"/>
        <end position="241"/>
    </location>
</feature>
<dbReference type="CDD" id="cd02440">
    <property type="entry name" value="AdoMet_MTases"/>
    <property type="match status" value="1"/>
</dbReference>